<dbReference type="SUPFAM" id="SSF69318">
    <property type="entry name" value="Integrin alpha N-terminal domain"/>
    <property type="match status" value="2"/>
</dbReference>
<dbReference type="GO" id="GO:0008305">
    <property type="term" value="C:integrin complex"/>
    <property type="evidence" value="ECO:0007669"/>
    <property type="project" value="InterPro"/>
</dbReference>
<dbReference type="Gene3D" id="2.130.10.130">
    <property type="entry name" value="Integrin alpha, N-terminal"/>
    <property type="match status" value="4"/>
</dbReference>
<dbReference type="PROSITE" id="PS51470">
    <property type="entry name" value="FG_GAP"/>
    <property type="match status" value="4"/>
</dbReference>
<evidence type="ECO:0000313" key="6">
    <source>
        <dbReference type="Proteomes" id="UP000240978"/>
    </source>
</evidence>
<accession>A0A2P8G562</accession>
<dbReference type="AlphaFoldDB" id="A0A2P8G562"/>
<feature type="signal peptide" evidence="4">
    <location>
        <begin position="1"/>
        <end position="19"/>
    </location>
</feature>
<gene>
    <name evidence="5" type="ORF">CLV42_107251</name>
</gene>
<evidence type="ECO:0000313" key="5">
    <source>
        <dbReference type="EMBL" id="PSL29104.1"/>
    </source>
</evidence>
<keyword evidence="2" id="KW-0677">Repeat</keyword>
<keyword evidence="6" id="KW-1185">Reference proteome</keyword>
<proteinExistence type="predicted"/>
<dbReference type="Proteomes" id="UP000240978">
    <property type="component" value="Unassembled WGS sequence"/>
</dbReference>
<dbReference type="InterPro" id="IPR000413">
    <property type="entry name" value="Integrin_alpha"/>
</dbReference>
<dbReference type="SMART" id="SM00191">
    <property type="entry name" value="Int_alpha"/>
    <property type="match status" value="6"/>
</dbReference>
<dbReference type="OrthoDB" id="613498at2"/>
<dbReference type="PANTHER" id="PTHR23220:SF122">
    <property type="entry name" value="INTEGRIN ALPHA-PS1"/>
    <property type="match status" value="1"/>
</dbReference>
<reference evidence="5 6" key="1">
    <citation type="submission" date="2018-03" db="EMBL/GenBank/DDBJ databases">
        <title>Genomic Encyclopedia of Archaeal and Bacterial Type Strains, Phase II (KMG-II): from individual species to whole genera.</title>
        <authorList>
            <person name="Goeker M."/>
        </authorList>
    </citation>
    <scope>NUCLEOTIDE SEQUENCE [LARGE SCALE GENOMIC DNA]</scope>
    <source>
        <strain evidence="5 6">DSM 18107</strain>
    </source>
</reference>
<evidence type="ECO:0000256" key="4">
    <source>
        <dbReference type="SAM" id="SignalP"/>
    </source>
</evidence>
<sequence>MKKHYFSGFLFLTALTVQANTATYRSFDPINGLHATYTGNELNITSGDAGQQLAFKLIIKKVGGYKPVAQPLMSMHENIVAFDHDHHFKVEYLNDEWGIRQKFVIQEAPAAGKLTVQLQAEKDWDAQYSSATSITFRNKGQQLNYGSLKVSDANGQSLPAHFTVHQNNVEISVDARHAAYPLAILTIGGGSTLLGASTLMQSDQVGARMGTAAAGAGDINGDGYADVIVGAPYYSHGESHEGAVFVYYGSAPYGINPNYYTLLEKNVAEGHFGEYLAGGGDVNGDGYDDVVVGAPYNSGTFNNDTGKVYVYYGSSTGLGTTPEIIRSSRQGDHFGISVAIAPDIDGDGNDDILIGANNGEGYVTVVYGSGWGLENPFTTEIAISGTTGFGTKVSDAGNIKGAGSRAVMVASNEGVYIYYSDFAGVETTPSQTILRPVNAGSFGCAITGGGDVNGDGFDDIVIGAKDYADVEHNRLQAGAFYLFTGSNTGLVTTPKLVVVGSMDSTLFASQLSLAGDLNKDGYDDLVVGLPKGELIRNENDQPDEGGSSIYLGHPYGGLNFWPGGGQRSAKANSLMGTSVAGAGDVNGDGYPDLLVGAPGYSNLQLNEGICAIFLGHSYVPARMAAPGTKK</sequence>
<dbReference type="GO" id="GO:0033627">
    <property type="term" value="P:cell adhesion mediated by integrin"/>
    <property type="evidence" value="ECO:0007669"/>
    <property type="project" value="TreeGrafter"/>
</dbReference>
<dbReference type="GO" id="GO:0005178">
    <property type="term" value="F:integrin binding"/>
    <property type="evidence" value="ECO:0007669"/>
    <property type="project" value="TreeGrafter"/>
</dbReference>
<dbReference type="InterPro" id="IPR028994">
    <property type="entry name" value="Integrin_alpha_N"/>
</dbReference>
<dbReference type="GO" id="GO:0009897">
    <property type="term" value="C:external side of plasma membrane"/>
    <property type="evidence" value="ECO:0007669"/>
    <property type="project" value="TreeGrafter"/>
</dbReference>
<evidence type="ECO:0000256" key="3">
    <source>
        <dbReference type="ARBA" id="ARBA00023180"/>
    </source>
</evidence>
<dbReference type="GO" id="GO:0007229">
    <property type="term" value="P:integrin-mediated signaling pathway"/>
    <property type="evidence" value="ECO:0007669"/>
    <property type="project" value="TreeGrafter"/>
</dbReference>
<comment type="caution">
    <text evidence="5">The sequence shown here is derived from an EMBL/GenBank/DDBJ whole genome shotgun (WGS) entry which is preliminary data.</text>
</comment>
<feature type="chain" id="PRO_5015194405" evidence="4">
    <location>
        <begin position="20"/>
        <end position="630"/>
    </location>
</feature>
<dbReference type="EMBL" id="PYGK01000007">
    <property type="protein sequence ID" value="PSL29104.1"/>
    <property type="molecule type" value="Genomic_DNA"/>
</dbReference>
<dbReference type="Pfam" id="PF01839">
    <property type="entry name" value="FG-GAP"/>
    <property type="match status" value="6"/>
</dbReference>
<dbReference type="InterPro" id="IPR013519">
    <property type="entry name" value="Int_alpha_beta-p"/>
</dbReference>
<keyword evidence="1 4" id="KW-0732">Signal</keyword>
<dbReference type="PANTHER" id="PTHR23220">
    <property type="entry name" value="INTEGRIN ALPHA"/>
    <property type="match status" value="1"/>
</dbReference>
<protein>
    <submittedName>
        <fullName evidence="5">VCBS repeat protein</fullName>
    </submittedName>
</protein>
<evidence type="ECO:0000256" key="2">
    <source>
        <dbReference type="ARBA" id="ARBA00022737"/>
    </source>
</evidence>
<dbReference type="GO" id="GO:0098609">
    <property type="term" value="P:cell-cell adhesion"/>
    <property type="evidence" value="ECO:0007669"/>
    <property type="project" value="TreeGrafter"/>
</dbReference>
<dbReference type="GO" id="GO:0007160">
    <property type="term" value="P:cell-matrix adhesion"/>
    <property type="evidence" value="ECO:0007669"/>
    <property type="project" value="TreeGrafter"/>
</dbReference>
<evidence type="ECO:0000256" key="1">
    <source>
        <dbReference type="ARBA" id="ARBA00022729"/>
    </source>
</evidence>
<dbReference type="RefSeq" id="WP_106603479.1">
    <property type="nucleotide sequence ID" value="NZ_PYGK01000007.1"/>
</dbReference>
<dbReference type="InterPro" id="IPR013517">
    <property type="entry name" value="FG-GAP"/>
</dbReference>
<dbReference type="PRINTS" id="PR01185">
    <property type="entry name" value="INTEGRINA"/>
</dbReference>
<keyword evidence="3" id="KW-0325">Glycoprotein</keyword>
<organism evidence="5 6">
    <name type="scientific">Chitinophaga ginsengisoli</name>
    <dbReference type="NCBI Taxonomy" id="363837"/>
    <lineage>
        <taxon>Bacteria</taxon>
        <taxon>Pseudomonadati</taxon>
        <taxon>Bacteroidota</taxon>
        <taxon>Chitinophagia</taxon>
        <taxon>Chitinophagales</taxon>
        <taxon>Chitinophagaceae</taxon>
        <taxon>Chitinophaga</taxon>
    </lineage>
</organism>
<name>A0A2P8G562_9BACT</name>